<protein>
    <submittedName>
        <fullName evidence="1">Uncharacterized protein</fullName>
    </submittedName>
</protein>
<sequence length="219" mass="24294">MPVRRDGETDREYGARLVGYLEQQCEVHRNLETAAFEAIRSLEDAQGGVVERRMFLATIGLAEYAASDTGRGKWSRLRTYGRHREPIDRLVAPRFITHGGTIMQGLSKKGGMKAIRGETPSEVDGLEGFSFEEVDEAGYERLIGAAFSPAEGRRHYEKLLMKLRQVAEQLTRDEGFADPLHVEGFAQSLLGAASVALAEDGNKRRAFDAGFDPDPDSEF</sequence>
<comment type="caution">
    <text evidence="1">The sequence shown here is derived from an EMBL/GenBank/DDBJ whole genome shotgun (WGS) entry which is preliminary data.</text>
</comment>
<dbReference type="EMBL" id="PDDY01000004">
    <property type="protein sequence ID" value="PEH39787.1"/>
    <property type="molecule type" value="Genomic_DNA"/>
</dbReference>
<name>A0A2A7S7Y7_BURGA</name>
<evidence type="ECO:0000313" key="1">
    <source>
        <dbReference type="EMBL" id="PEH39787.1"/>
    </source>
</evidence>
<organism evidence="1 2">
    <name type="scientific">Burkholderia gladioli</name>
    <name type="common">Pseudomonas marginata</name>
    <name type="synonym">Phytomonas marginata</name>
    <dbReference type="NCBI Taxonomy" id="28095"/>
    <lineage>
        <taxon>Bacteria</taxon>
        <taxon>Pseudomonadati</taxon>
        <taxon>Pseudomonadota</taxon>
        <taxon>Betaproteobacteria</taxon>
        <taxon>Burkholderiales</taxon>
        <taxon>Burkholderiaceae</taxon>
        <taxon>Burkholderia</taxon>
    </lineage>
</organism>
<dbReference type="Proteomes" id="UP000220629">
    <property type="component" value="Unassembled WGS sequence"/>
</dbReference>
<gene>
    <name evidence="1" type="ORF">CRM94_36720</name>
</gene>
<dbReference type="AlphaFoldDB" id="A0A2A7S7Y7"/>
<reference evidence="2" key="1">
    <citation type="submission" date="2017-09" db="EMBL/GenBank/DDBJ databases">
        <title>FDA dAtabase for Regulatory Grade micrObial Sequences (FDA-ARGOS): Supporting development and validation of Infectious Disease Dx tests.</title>
        <authorList>
            <person name="Minogue T."/>
            <person name="Wolcott M."/>
            <person name="Wasieloski L."/>
            <person name="Aguilar W."/>
            <person name="Moore D."/>
            <person name="Tallon L."/>
            <person name="Sadzewicz L."/>
            <person name="Ott S."/>
            <person name="Zhao X."/>
            <person name="Nagaraj S."/>
            <person name="Vavikolanu K."/>
            <person name="Aluvathingal J."/>
            <person name="Nadendla S."/>
            <person name="Sichtig H."/>
        </authorList>
    </citation>
    <scope>NUCLEOTIDE SEQUENCE [LARGE SCALE GENOMIC DNA]</scope>
    <source>
        <strain evidence="2">FDAARGOS_390</strain>
    </source>
</reference>
<accession>A0A2A7S7Y7</accession>
<evidence type="ECO:0000313" key="2">
    <source>
        <dbReference type="Proteomes" id="UP000220629"/>
    </source>
</evidence>
<proteinExistence type="predicted"/>